<dbReference type="CDD" id="cd00340">
    <property type="entry name" value="GSH_Peroxidase"/>
    <property type="match status" value="1"/>
</dbReference>
<name>A0AAW2BDI6_9ROSI</name>
<gene>
    <name evidence="5" type="ORF">SO802_033043</name>
</gene>
<proteinExistence type="inferred from homology"/>
<dbReference type="InterPro" id="IPR029760">
    <property type="entry name" value="GPX_CS"/>
</dbReference>
<sequence length="249" mass="27889">MSIYISQLPMLCSSTRIILRKNKILGPISVSSLLTNQFSTNSKQIHFRFSHLSSVSLFSKPIRTEFSRPLLFDFRSVRAMASQSQTESVHNFIVKDAKGNDVDLSKYKGKVLLIVNVASQCGLTNSNYTELNQVYEKYKDQGLEILAFPCNQFGAQEPGSNEQILEFACTRFKAEFPIFDKVDVNGNTAAPLYKFLKSSKGGIFGDSIKWNFSKFLVDKDGNVIDRYAPTTSPLSIEVKPVCGIVHSFI</sequence>
<evidence type="ECO:0000313" key="5">
    <source>
        <dbReference type="EMBL" id="KAK9983518.1"/>
    </source>
</evidence>
<comment type="caution">
    <text evidence="5">The sequence shown here is derived from an EMBL/GenBank/DDBJ whole genome shotgun (WGS) entry which is preliminary data.</text>
</comment>
<comment type="similarity">
    <text evidence="1 4">Belongs to the glutathione peroxidase family.</text>
</comment>
<dbReference type="Proteomes" id="UP001459277">
    <property type="component" value="Unassembled WGS sequence"/>
</dbReference>
<dbReference type="PROSITE" id="PS00460">
    <property type="entry name" value="GLUTATHIONE_PEROXID_1"/>
    <property type="match status" value="1"/>
</dbReference>
<evidence type="ECO:0000256" key="1">
    <source>
        <dbReference type="ARBA" id="ARBA00006926"/>
    </source>
</evidence>
<dbReference type="PRINTS" id="PR01011">
    <property type="entry name" value="GLUTPROXDASE"/>
</dbReference>
<dbReference type="SUPFAM" id="SSF52833">
    <property type="entry name" value="Thioredoxin-like"/>
    <property type="match status" value="1"/>
</dbReference>
<evidence type="ECO:0000256" key="3">
    <source>
        <dbReference type="ARBA" id="ARBA00023002"/>
    </source>
</evidence>
<dbReference type="PANTHER" id="PTHR11592:SF118">
    <property type="entry name" value="PHOSPHOLIPID HYDROPEROXIDE GLUTATHIONE PEROXIDASE 6, MITOCHONDRIAL-RELATED"/>
    <property type="match status" value="1"/>
</dbReference>
<keyword evidence="3 4" id="KW-0560">Oxidoreductase</keyword>
<evidence type="ECO:0000256" key="4">
    <source>
        <dbReference type="RuleBase" id="RU000499"/>
    </source>
</evidence>
<dbReference type="FunFam" id="3.40.30.10:FF:000025">
    <property type="entry name" value="Glutathione peroxidase"/>
    <property type="match status" value="1"/>
</dbReference>
<evidence type="ECO:0000313" key="6">
    <source>
        <dbReference type="Proteomes" id="UP001459277"/>
    </source>
</evidence>
<protein>
    <recommendedName>
        <fullName evidence="4">Glutathione peroxidase</fullName>
    </recommendedName>
</protein>
<dbReference type="GO" id="GO:0005829">
    <property type="term" value="C:cytosol"/>
    <property type="evidence" value="ECO:0007669"/>
    <property type="project" value="TreeGrafter"/>
</dbReference>
<dbReference type="PROSITE" id="PS51355">
    <property type="entry name" value="GLUTATHIONE_PEROXID_3"/>
    <property type="match status" value="1"/>
</dbReference>
<dbReference type="EMBL" id="JAZDWU010000012">
    <property type="protein sequence ID" value="KAK9983518.1"/>
    <property type="molecule type" value="Genomic_DNA"/>
</dbReference>
<evidence type="ECO:0000256" key="2">
    <source>
        <dbReference type="ARBA" id="ARBA00022559"/>
    </source>
</evidence>
<dbReference type="PANTHER" id="PTHR11592">
    <property type="entry name" value="GLUTATHIONE PEROXIDASE"/>
    <property type="match status" value="1"/>
</dbReference>
<dbReference type="InterPro" id="IPR036249">
    <property type="entry name" value="Thioredoxin-like_sf"/>
</dbReference>
<dbReference type="InterPro" id="IPR029759">
    <property type="entry name" value="GPX_AS"/>
</dbReference>
<dbReference type="GO" id="GO:0006979">
    <property type="term" value="P:response to oxidative stress"/>
    <property type="evidence" value="ECO:0007669"/>
    <property type="project" value="InterPro"/>
</dbReference>
<dbReference type="GO" id="GO:0004601">
    <property type="term" value="F:peroxidase activity"/>
    <property type="evidence" value="ECO:0007669"/>
    <property type="project" value="UniProtKB-KW"/>
</dbReference>
<dbReference type="InterPro" id="IPR000889">
    <property type="entry name" value="Glutathione_peroxidase"/>
</dbReference>
<accession>A0AAW2BDI6</accession>
<keyword evidence="2 4" id="KW-0575">Peroxidase</keyword>
<keyword evidence="6" id="KW-1185">Reference proteome</keyword>
<dbReference type="PROSITE" id="PS00763">
    <property type="entry name" value="GLUTATHIONE_PEROXID_2"/>
    <property type="match status" value="1"/>
</dbReference>
<dbReference type="Gene3D" id="3.40.30.10">
    <property type="entry name" value="Glutaredoxin"/>
    <property type="match status" value="1"/>
</dbReference>
<reference evidence="5 6" key="1">
    <citation type="submission" date="2024-01" db="EMBL/GenBank/DDBJ databases">
        <title>A telomere-to-telomere, gap-free genome of sweet tea (Lithocarpus litseifolius).</title>
        <authorList>
            <person name="Zhou J."/>
        </authorList>
    </citation>
    <scope>NUCLEOTIDE SEQUENCE [LARGE SCALE GENOMIC DNA]</scope>
    <source>
        <strain evidence="5">Zhou-2022a</strain>
        <tissue evidence="5">Leaf</tissue>
    </source>
</reference>
<organism evidence="5 6">
    <name type="scientific">Lithocarpus litseifolius</name>
    <dbReference type="NCBI Taxonomy" id="425828"/>
    <lineage>
        <taxon>Eukaryota</taxon>
        <taxon>Viridiplantae</taxon>
        <taxon>Streptophyta</taxon>
        <taxon>Embryophyta</taxon>
        <taxon>Tracheophyta</taxon>
        <taxon>Spermatophyta</taxon>
        <taxon>Magnoliopsida</taxon>
        <taxon>eudicotyledons</taxon>
        <taxon>Gunneridae</taxon>
        <taxon>Pentapetalae</taxon>
        <taxon>rosids</taxon>
        <taxon>fabids</taxon>
        <taxon>Fagales</taxon>
        <taxon>Fagaceae</taxon>
        <taxon>Lithocarpus</taxon>
    </lineage>
</organism>
<dbReference type="Pfam" id="PF00255">
    <property type="entry name" value="GSHPx"/>
    <property type="match status" value="1"/>
</dbReference>
<dbReference type="AlphaFoldDB" id="A0AAW2BDI6"/>